<accession>A0A2A2SH91</accession>
<name>A0A2A2SH91_9SPHN</name>
<protein>
    <recommendedName>
        <fullName evidence="3">DUF4197 domain-containing protein</fullName>
    </recommendedName>
</protein>
<dbReference type="Proteomes" id="UP000218151">
    <property type="component" value="Unassembled WGS sequence"/>
</dbReference>
<organism evidence="1 2">
    <name type="scientific">Sphingomonas lenta</name>
    <dbReference type="NCBI Taxonomy" id="1141887"/>
    <lineage>
        <taxon>Bacteria</taxon>
        <taxon>Pseudomonadati</taxon>
        <taxon>Pseudomonadota</taxon>
        <taxon>Alphaproteobacteria</taxon>
        <taxon>Sphingomonadales</taxon>
        <taxon>Sphingomonadaceae</taxon>
        <taxon>Sphingomonas</taxon>
    </lineage>
</organism>
<dbReference type="AlphaFoldDB" id="A0A2A2SH91"/>
<gene>
    <name evidence="1" type="ORF">CKY28_03955</name>
</gene>
<sequence length="217" mass="23018">MSLNRRHILSAALAWPIAACTGPVGTYSIEEGVRRLLELSSQRAFARLLRPGGFYDDQLLRIDPPVAQPGSTDVLGAILRTGAVRRQVAIALNEVAVDAADRAAPIVTDAIRRMSFADALSIVRGGPTAATDLLAAEVGNQLIEAMYPEFSTGLSSDLAEIASAAVAARTGVDYRVLARDLSRLASLSIFRAIGREEAKIRANPAAVRDPAIRALFG</sequence>
<evidence type="ECO:0000313" key="1">
    <source>
        <dbReference type="EMBL" id="PAX08540.1"/>
    </source>
</evidence>
<dbReference type="EMBL" id="NSLI01000002">
    <property type="protein sequence ID" value="PAX08540.1"/>
    <property type="molecule type" value="Genomic_DNA"/>
</dbReference>
<proteinExistence type="predicted"/>
<reference evidence="2" key="1">
    <citation type="submission" date="2017-09" db="EMBL/GenBank/DDBJ databases">
        <authorList>
            <person name="Feng G."/>
            <person name="Zhu H."/>
        </authorList>
    </citation>
    <scope>NUCLEOTIDE SEQUENCE [LARGE SCALE GENOMIC DNA]</scope>
    <source>
        <strain evidence="2">1PNM-20</strain>
    </source>
</reference>
<evidence type="ECO:0008006" key="3">
    <source>
        <dbReference type="Google" id="ProtNLM"/>
    </source>
</evidence>
<comment type="caution">
    <text evidence="1">The sequence shown here is derived from an EMBL/GenBank/DDBJ whole genome shotgun (WGS) entry which is preliminary data.</text>
</comment>
<dbReference type="InterPro" id="IPR025245">
    <property type="entry name" value="DUF4197"/>
</dbReference>
<evidence type="ECO:0000313" key="2">
    <source>
        <dbReference type="Proteomes" id="UP000218151"/>
    </source>
</evidence>
<dbReference type="OrthoDB" id="9789685at2"/>
<keyword evidence="2" id="KW-1185">Reference proteome</keyword>
<dbReference type="Pfam" id="PF13852">
    <property type="entry name" value="DUF4197"/>
    <property type="match status" value="1"/>
</dbReference>
<dbReference type="RefSeq" id="WP_095997050.1">
    <property type="nucleotide sequence ID" value="NZ_NSLI01000002.1"/>
</dbReference>